<evidence type="ECO:0000259" key="1">
    <source>
        <dbReference type="Pfam" id="PF01323"/>
    </source>
</evidence>
<dbReference type="SUPFAM" id="SSF68906">
    <property type="entry name" value="SAP domain"/>
    <property type="match status" value="1"/>
</dbReference>
<proteinExistence type="predicted"/>
<dbReference type="InterPro" id="IPR036249">
    <property type="entry name" value="Thioredoxin-like_sf"/>
</dbReference>
<dbReference type="EMBL" id="HBJA01152443">
    <property type="protein sequence ID" value="CAE0843026.1"/>
    <property type="molecule type" value="Transcribed_RNA"/>
</dbReference>
<dbReference type="GO" id="GO:0016491">
    <property type="term" value="F:oxidoreductase activity"/>
    <property type="evidence" value="ECO:0007669"/>
    <property type="project" value="InterPro"/>
</dbReference>
<evidence type="ECO:0000313" key="2">
    <source>
        <dbReference type="EMBL" id="CAE0843026.1"/>
    </source>
</evidence>
<sequence length="263" mass="29661">MVTALRRFHEQFPDAALQINVTRHPYSFVGDTQVPGREMEGSWHKGLIAYSGGSEARALQAEQGLQMMGAQAGVKFDFSVPVNWQPVDSQRLLLWTGRHGKQEEFMSLMNRKHFEQARSAIDKEELLDCVAAVGLDTEAARAFLNTDELRDVVWQSYGATIRDKNIHSIPLFVFNVPSIGAVGGPFRARAAREPHILNGSMDPDTFLETFTQIYEATKKYTIRETDVPKLSVAQLKEALLIRGVDYRHCVEKEELINLLRTSL</sequence>
<gene>
    <name evidence="2" type="ORF">EGYM00163_LOCUS52160</name>
</gene>
<dbReference type="Gene3D" id="1.10.720.30">
    <property type="entry name" value="SAP domain"/>
    <property type="match status" value="1"/>
</dbReference>
<dbReference type="Gene3D" id="3.40.30.10">
    <property type="entry name" value="Glutaredoxin"/>
    <property type="match status" value="1"/>
</dbReference>
<name>A0A7S4GPI4_9EUGL</name>
<dbReference type="PANTHER" id="PTHR13887:SF41">
    <property type="entry name" value="THIOREDOXIN SUPERFAMILY PROTEIN"/>
    <property type="match status" value="1"/>
</dbReference>
<protein>
    <recommendedName>
        <fullName evidence="1">DSBA-like thioredoxin domain-containing protein</fullName>
    </recommendedName>
</protein>
<dbReference type="InterPro" id="IPR036361">
    <property type="entry name" value="SAP_dom_sf"/>
</dbReference>
<dbReference type="SUPFAM" id="SSF52833">
    <property type="entry name" value="Thioredoxin-like"/>
    <property type="match status" value="1"/>
</dbReference>
<dbReference type="PANTHER" id="PTHR13887">
    <property type="entry name" value="GLUTATHIONE S-TRANSFERASE KAPPA"/>
    <property type="match status" value="1"/>
</dbReference>
<dbReference type="InterPro" id="IPR001853">
    <property type="entry name" value="DSBA-like_thioredoxin_dom"/>
</dbReference>
<dbReference type="Pfam" id="PF01323">
    <property type="entry name" value="DSBA"/>
    <property type="match status" value="1"/>
</dbReference>
<accession>A0A7S4GPI4</accession>
<dbReference type="AlphaFoldDB" id="A0A7S4GPI4"/>
<feature type="domain" description="DSBA-like thioredoxin" evidence="1">
    <location>
        <begin position="17"/>
        <end position="173"/>
    </location>
</feature>
<reference evidence="2" key="1">
    <citation type="submission" date="2021-01" db="EMBL/GenBank/DDBJ databases">
        <authorList>
            <person name="Corre E."/>
            <person name="Pelletier E."/>
            <person name="Niang G."/>
            <person name="Scheremetjew M."/>
            <person name="Finn R."/>
            <person name="Kale V."/>
            <person name="Holt S."/>
            <person name="Cochrane G."/>
            <person name="Meng A."/>
            <person name="Brown T."/>
            <person name="Cohen L."/>
        </authorList>
    </citation>
    <scope>NUCLEOTIDE SEQUENCE</scope>
    <source>
        <strain evidence="2">CCMP1594</strain>
    </source>
</reference>
<organism evidence="2">
    <name type="scientific">Eutreptiella gymnastica</name>
    <dbReference type="NCBI Taxonomy" id="73025"/>
    <lineage>
        <taxon>Eukaryota</taxon>
        <taxon>Discoba</taxon>
        <taxon>Euglenozoa</taxon>
        <taxon>Euglenida</taxon>
        <taxon>Spirocuta</taxon>
        <taxon>Euglenophyceae</taxon>
        <taxon>Eutreptiales</taxon>
        <taxon>Eutreptiaceae</taxon>
        <taxon>Eutreptiella</taxon>
    </lineage>
</organism>